<dbReference type="OrthoDB" id="7225452at2"/>
<feature type="signal peptide" evidence="1">
    <location>
        <begin position="1"/>
        <end position="19"/>
    </location>
</feature>
<accession>A0A5D3WMR5</accession>
<dbReference type="AlphaFoldDB" id="A0A5D3WMR5"/>
<evidence type="ECO:0000256" key="1">
    <source>
        <dbReference type="SAM" id="SignalP"/>
    </source>
</evidence>
<protein>
    <recommendedName>
        <fullName evidence="4">Lipoprotein</fullName>
    </recommendedName>
</protein>
<gene>
    <name evidence="2" type="ORF">EDC39_101456</name>
</gene>
<keyword evidence="3" id="KW-1185">Reference proteome</keyword>
<comment type="caution">
    <text evidence="2">The sequence shown here is derived from an EMBL/GenBank/DDBJ whole genome shotgun (WGS) entry which is preliminary data.</text>
</comment>
<feature type="chain" id="PRO_5022941955" description="Lipoprotein" evidence="1">
    <location>
        <begin position="20"/>
        <end position="152"/>
    </location>
</feature>
<evidence type="ECO:0000313" key="2">
    <source>
        <dbReference type="EMBL" id="TYP00293.1"/>
    </source>
</evidence>
<evidence type="ECO:0008006" key="4">
    <source>
        <dbReference type="Google" id="ProtNLM"/>
    </source>
</evidence>
<dbReference type="RefSeq" id="WP_148894487.1">
    <property type="nucleotide sequence ID" value="NZ_VNIB01000001.1"/>
</dbReference>
<dbReference type="EMBL" id="VNIB01000001">
    <property type="protein sequence ID" value="TYP00293.1"/>
    <property type="molecule type" value="Genomic_DNA"/>
</dbReference>
<keyword evidence="1" id="KW-0732">Signal</keyword>
<reference evidence="2 3" key="1">
    <citation type="submission" date="2019-07" db="EMBL/GenBank/DDBJ databases">
        <title>Genomic Encyclopedia of Type Strains, Phase IV (KMG-IV): sequencing the most valuable type-strain genomes for metagenomic binning, comparative biology and taxonomic classification.</title>
        <authorList>
            <person name="Goeker M."/>
        </authorList>
    </citation>
    <scope>NUCLEOTIDE SEQUENCE [LARGE SCALE GENOMIC DNA]</scope>
    <source>
        <strain evidence="2 3">SS015</strain>
    </source>
</reference>
<dbReference type="Proteomes" id="UP000324159">
    <property type="component" value="Unassembled WGS sequence"/>
</dbReference>
<name>A0A5D3WMR5_9BACT</name>
<sequence>MRLSDMVMLVLLLPMTACAPSLDTGRMPDLRQAGHLLVAGTTDRDRVVDLFGWPERMTRTDPALWRYEIDRRGVPAGTVEIWSYFRLETTGDAALDPRPVRTSWRVLRVYFDADGTVLGWEATGSGGVMPAVDGNRSDLSRPFRFQVLSLPP</sequence>
<evidence type="ECO:0000313" key="3">
    <source>
        <dbReference type="Proteomes" id="UP000324159"/>
    </source>
</evidence>
<proteinExistence type="predicted"/>
<organism evidence="2 3">
    <name type="scientific">Geothermobacter ehrlichii</name>
    <dbReference type="NCBI Taxonomy" id="213224"/>
    <lineage>
        <taxon>Bacteria</taxon>
        <taxon>Pseudomonadati</taxon>
        <taxon>Thermodesulfobacteriota</taxon>
        <taxon>Desulfuromonadia</taxon>
        <taxon>Desulfuromonadales</taxon>
        <taxon>Geothermobacteraceae</taxon>
        <taxon>Geothermobacter</taxon>
    </lineage>
</organism>